<feature type="binding site" evidence="7">
    <location>
        <position position="807"/>
    </location>
    <ligand>
        <name>ATP</name>
        <dbReference type="ChEBI" id="CHEBI:30616"/>
    </ligand>
</feature>
<evidence type="ECO:0000313" key="13">
    <source>
        <dbReference type="Proteomes" id="UP000541249"/>
    </source>
</evidence>
<dbReference type="InterPro" id="IPR000719">
    <property type="entry name" value="Prot_kinase_dom"/>
</dbReference>
<comment type="caution">
    <text evidence="12">The sequence shown here is derived from an EMBL/GenBank/DDBJ whole genome shotgun (WGS) entry which is preliminary data.</text>
</comment>
<dbReference type="PROSITE" id="PS00108">
    <property type="entry name" value="PROTEIN_KINASE_ST"/>
    <property type="match status" value="1"/>
</dbReference>
<evidence type="ECO:0000313" key="12">
    <source>
        <dbReference type="EMBL" id="NXW62649.1"/>
    </source>
</evidence>
<evidence type="ECO:0000256" key="8">
    <source>
        <dbReference type="SAM" id="Coils"/>
    </source>
</evidence>
<feature type="compositionally biased region" description="Polar residues" evidence="9">
    <location>
        <begin position="681"/>
        <end position="696"/>
    </location>
</feature>
<comment type="subcellular location">
    <subcellularLocation>
        <location evidence="1">Chromosome</location>
        <location evidence="1">Centromere</location>
        <location evidence="1">Kinetochore</location>
    </subcellularLocation>
</comment>
<dbReference type="SMART" id="SM00777">
    <property type="entry name" value="Mad3_BUB1_I"/>
    <property type="match status" value="1"/>
</dbReference>
<dbReference type="CDD" id="cd14028">
    <property type="entry name" value="STKc_Bub1_vert"/>
    <property type="match status" value="1"/>
</dbReference>
<dbReference type="AlphaFoldDB" id="A0A7L4DK37"/>
<dbReference type="Pfam" id="PF08311">
    <property type="entry name" value="Mad3_BUB1_I"/>
    <property type="match status" value="1"/>
</dbReference>
<evidence type="ECO:0000259" key="11">
    <source>
        <dbReference type="PROSITE" id="PS51489"/>
    </source>
</evidence>
<proteinExistence type="predicted"/>
<keyword evidence="13" id="KW-1185">Reference proteome</keyword>
<dbReference type="GO" id="GO:0051754">
    <property type="term" value="P:meiotic sister chromatid cohesion, centromeric"/>
    <property type="evidence" value="ECO:0007669"/>
    <property type="project" value="TreeGrafter"/>
</dbReference>
<dbReference type="InterPro" id="IPR011009">
    <property type="entry name" value="Kinase-like_dom_sf"/>
</dbReference>
<dbReference type="InterPro" id="IPR013212">
    <property type="entry name" value="Mad3/Bub1_I"/>
</dbReference>
<gene>
    <name evidence="12" type="primary">Bub1</name>
    <name evidence="12" type="ORF">EURGUL_R08092</name>
</gene>
<feature type="compositionally biased region" description="Basic and acidic residues" evidence="9">
    <location>
        <begin position="543"/>
        <end position="555"/>
    </location>
</feature>
<feature type="compositionally biased region" description="Low complexity" evidence="9">
    <location>
        <begin position="331"/>
        <end position="351"/>
    </location>
</feature>
<dbReference type="GO" id="GO:0000776">
    <property type="term" value="C:kinetochore"/>
    <property type="evidence" value="ECO:0007669"/>
    <property type="project" value="UniProtKB-KW"/>
</dbReference>
<keyword evidence="2" id="KW-0158">Chromosome</keyword>
<feature type="non-terminal residue" evidence="12">
    <location>
        <position position="1"/>
    </location>
</feature>
<dbReference type="Gene3D" id="1.25.40.430">
    <property type="match status" value="1"/>
</dbReference>
<dbReference type="GO" id="GO:0005634">
    <property type="term" value="C:nucleus"/>
    <property type="evidence" value="ECO:0007669"/>
    <property type="project" value="TreeGrafter"/>
</dbReference>
<dbReference type="PROSITE" id="PS51489">
    <property type="entry name" value="BUB1_N"/>
    <property type="match status" value="1"/>
</dbReference>
<dbReference type="Gene3D" id="1.10.510.10">
    <property type="entry name" value="Transferase(Phosphotransferase) domain 1"/>
    <property type="match status" value="1"/>
</dbReference>
<dbReference type="GO" id="GO:0007094">
    <property type="term" value="P:mitotic spindle assembly checkpoint signaling"/>
    <property type="evidence" value="ECO:0007669"/>
    <property type="project" value="InterPro"/>
</dbReference>
<feature type="region of interest" description="Disordered" evidence="9">
    <location>
        <begin position="529"/>
        <end position="567"/>
    </location>
</feature>
<dbReference type="GO" id="GO:0005524">
    <property type="term" value="F:ATP binding"/>
    <property type="evidence" value="ECO:0007669"/>
    <property type="project" value="UniProtKB-UniRule"/>
</dbReference>
<keyword evidence="8" id="KW-0175">Coiled coil</keyword>
<dbReference type="PANTHER" id="PTHR14030:SF26">
    <property type="entry name" value="MITOTIC CHECKPOINT SERINE_THREONINE-PROTEIN KINASE BUB1"/>
    <property type="match status" value="1"/>
</dbReference>
<evidence type="ECO:0000256" key="6">
    <source>
        <dbReference type="ARBA" id="ARBA00023328"/>
    </source>
</evidence>
<protein>
    <submittedName>
        <fullName evidence="12">BUB1 kinase</fullName>
    </submittedName>
</protein>
<dbReference type="PANTHER" id="PTHR14030">
    <property type="entry name" value="MITOTIC CHECKPOINT SERINE/THREONINE-PROTEIN KINASE BUB1"/>
    <property type="match status" value="1"/>
</dbReference>
<feature type="domain" description="Protein kinase" evidence="10">
    <location>
        <begin position="773"/>
        <end position="1085"/>
    </location>
</feature>
<dbReference type="InterPro" id="IPR015661">
    <property type="entry name" value="Bub1/Mad3"/>
</dbReference>
<dbReference type="PROSITE" id="PS00107">
    <property type="entry name" value="PROTEIN_KINASE_ATP"/>
    <property type="match status" value="1"/>
</dbReference>
<dbReference type="EMBL" id="VZZY01018289">
    <property type="protein sequence ID" value="NXW62649.1"/>
    <property type="molecule type" value="Genomic_DNA"/>
</dbReference>
<keyword evidence="12" id="KW-0418">Kinase</keyword>
<feature type="compositionally biased region" description="Low complexity" evidence="9">
    <location>
        <begin position="431"/>
        <end position="445"/>
    </location>
</feature>
<feature type="non-terminal residue" evidence="12">
    <location>
        <position position="1085"/>
    </location>
</feature>
<feature type="region of interest" description="Disordered" evidence="9">
    <location>
        <begin position="328"/>
        <end position="355"/>
    </location>
</feature>
<dbReference type="GO" id="GO:0004672">
    <property type="term" value="F:protein kinase activity"/>
    <property type="evidence" value="ECO:0007669"/>
    <property type="project" value="InterPro"/>
</dbReference>
<dbReference type="SUPFAM" id="SSF56112">
    <property type="entry name" value="Protein kinase-like (PK-like)"/>
    <property type="match status" value="1"/>
</dbReference>
<feature type="region of interest" description="Disordered" evidence="9">
    <location>
        <begin position="391"/>
        <end position="466"/>
    </location>
</feature>
<organism evidence="12 13">
    <name type="scientific">Eurystomus gularis</name>
    <dbReference type="NCBI Taxonomy" id="325343"/>
    <lineage>
        <taxon>Eukaryota</taxon>
        <taxon>Metazoa</taxon>
        <taxon>Chordata</taxon>
        <taxon>Craniata</taxon>
        <taxon>Vertebrata</taxon>
        <taxon>Euteleostomi</taxon>
        <taxon>Archelosauria</taxon>
        <taxon>Archosauria</taxon>
        <taxon>Dinosauria</taxon>
        <taxon>Saurischia</taxon>
        <taxon>Theropoda</taxon>
        <taxon>Coelurosauria</taxon>
        <taxon>Aves</taxon>
        <taxon>Neognathae</taxon>
        <taxon>Neoaves</taxon>
        <taxon>Telluraves</taxon>
        <taxon>Coraciimorphae</taxon>
        <taxon>Coraciiformes</taxon>
        <taxon>Coraciidae</taxon>
        <taxon>Eurystomus</taxon>
    </lineage>
</organism>
<name>A0A7L4DK37_9AVES</name>
<dbReference type="InterPro" id="IPR008271">
    <property type="entry name" value="Ser/Thr_kinase_AS"/>
</dbReference>
<keyword evidence="3 7" id="KW-0547">Nucleotide-binding</keyword>
<dbReference type="InterPro" id="IPR017441">
    <property type="entry name" value="Protein_kinase_ATP_BS"/>
</dbReference>
<dbReference type="Pfam" id="PF00069">
    <property type="entry name" value="Pkinase"/>
    <property type="match status" value="1"/>
</dbReference>
<evidence type="ECO:0000256" key="7">
    <source>
        <dbReference type="PROSITE-ProRule" id="PRU10141"/>
    </source>
</evidence>
<evidence type="ECO:0000256" key="4">
    <source>
        <dbReference type="ARBA" id="ARBA00022838"/>
    </source>
</evidence>
<dbReference type="FunFam" id="1.10.510.10:FF:000390">
    <property type="entry name" value="Mitotic checkpoint serine/threonine-protein kinase BUB1"/>
    <property type="match status" value="1"/>
</dbReference>
<dbReference type="Gene3D" id="6.10.130.20">
    <property type="match status" value="1"/>
</dbReference>
<evidence type="ECO:0000256" key="2">
    <source>
        <dbReference type="ARBA" id="ARBA00022454"/>
    </source>
</evidence>
<dbReference type="PROSITE" id="PS50011">
    <property type="entry name" value="PROTEIN_KINASE_DOM"/>
    <property type="match status" value="1"/>
</dbReference>
<feature type="domain" description="BUB1 N-terminal" evidence="11">
    <location>
        <begin position="1"/>
        <end position="140"/>
    </location>
</feature>
<sequence>RYAQWAEGCLPLPEKQRRLPGLLEQLVKEFVSDKRYHQDPRFVNYCVKLVEFITSPCQYFDYLHGQGIGTKVSNFYVAWAQQLVREGNAQHAGAVLQKGLHNQAQPQESLQQLYCWLQNYDPRNPPLQGAAVIKPLQTSHAANQMAPRKGLSNLSDPVTACKNQGPDAAGTQFCSSGGREEVKYVTYISKSEVLPKSSSAVVECEQVAMYDKNLLLCEGSELSFEELRAKRYFKKYERLRRQQEWEEEERDSVRKKESAVLELQALQQKLEQLTQLTKSLEETRLEPACPVSAEPAETVVHPHVTSSATLQQTWMMACQSSDLQNARALVPGQPRPSASSSAALPLQSAKPTGRQVMSTSLWEATCKKEAAKTQLELGEVQNSLLHPPFNNVSAREQAHPGSALHWSTGEQHPNKSSAGLTTSVEVKEASRAGNSSFASGNASQATPNTSLGGAMQATPFKAPPSPTVHTKEALGFLMDMFQTPILPEPSLEESEEQFEAFCRKSEPDGSLKPNVIAPVTPAFSIFEDENEKENSGIPRHKNKAEEPRTIGERPLTDCNAGTEEETGTPEFLRDDYTVWNVPSSNKTLAPSPNNTRDFARAAQLVSTPFNYLSAHSRQVLEDRACGDDLPQMDLEFSEELHKQTKKKKLSPALEHIAGQGELQGNVLKQGNGVQGLASQRLPEQTATSRTGYSSSLGVDKTPHEKLPGAGQERTAWSARPAVLVENPWDKELICKFLSELPKPLHTYTNCFHWKSALPPVRLKAELPLGSSSFHVDCLVGEGAFAQVYQASLLDASNPRNNQKVIFKVQKPANPWEFYIATQLVERLDPSVHHLYIHFYSAHFFQNGSILVGELYNYGTLLNAINIYKKLPEKVMPQALVIYFAVKILYMVEELHGCKIIHGDIKPDNFILGERQVFPFAAGAASMFLDNDTCDIDGLSHGLTLIDLGQGIDMKLFPEGTAFTAKCETSGFQCIEMLTQKPWNYQTDYFGIAATVYCMLFGSYMQVKNENGIWKPEGAFRRLANAELWKEFFESMLNIPGCHSLPSLAALRQKLRDLFCKSYAKEIKFLRNRLVVLLIEHKRSRK</sequence>
<evidence type="ECO:0000256" key="1">
    <source>
        <dbReference type="ARBA" id="ARBA00004629"/>
    </source>
</evidence>
<keyword evidence="4" id="KW-0995">Kinetochore</keyword>
<accession>A0A7L4DK37</accession>
<dbReference type="SMART" id="SM00220">
    <property type="entry name" value="S_TKc"/>
    <property type="match status" value="1"/>
</dbReference>
<feature type="coiled-coil region" evidence="8">
    <location>
        <begin position="236"/>
        <end position="286"/>
    </location>
</feature>
<reference evidence="12 13" key="1">
    <citation type="submission" date="2019-09" db="EMBL/GenBank/DDBJ databases">
        <title>Bird 10,000 Genomes (B10K) Project - Family phase.</title>
        <authorList>
            <person name="Zhang G."/>
        </authorList>
    </citation>
    <scope>NUCLEOTIDE SEQUENCE [LARGE SCALE GENOMIC DNA]</scope>
    <source>
        <strain evidence="12">B10K-DU-002-51</strain>
        <tissue evidence="12">Muscle</tissue>
    </source>
</reference>
<keyword evidence="12" id="KW-0808">Transferase</keyword>
<feature type="region of interest" description="Disordered" evidence="9">
    <location>
        <begin position="675"/>
        <end position="712"/>
    </location>
</feature>
<keyword evidence="5 7" id="KW-0067">ATP-binding</keyword>
<dbReference type="Proteomes" id="UP000541249">
    <property type="component" value="Unassembled WGS sequence"/>
</dbReference>
<evidence type="ECO:0000256" key="3">
    <source>
        <dbReference type="ARBA" id="ARBA00022741"/>
    </source>
</evidence>
<dbReference type="OrthoDB" id="248495at2759"/>
<keyword evidence="6" id="KW-0137">Centromere</keyword>
<feature type="compositionally biased region" description="Polar residues" evidence="9">
    <location>
        <begin position="408"/>
        <end position="424"/>
    </location>
</feature>
<evidence type="ECO:0000259" key="10">
    <source>
        <dbReference type="PROSITE" id="PS50011"/>
    </source>
</evidence>
<evidence type="ECO:0000256" key="9">
    <source>
        <dbReference type="SAM" id="MobiDB-lite"/>
    </source>
</evidence>
<evidence type="ECO:0000256" key="5">
    <source>
        <dbReference type="ARBA" id="ARBA00022840"/>
    </source>
</evidence>